<gene>
    <name evidence="1" type="ORF">DFH08DRAFT_867767</name>
</gene>
<keyword evidence="2" id="KW-1185">Reference proteome</keyword>
<proteinExistence type="predicted"/>
<sequence length="160" mass="17349">MRSTALSGGALAPEASVGKREALPSLFEVAVAFTIASWAANSGVASTTPVKESISLSLSRVLSISAPSCVVFVLEQVIARRWTGTATMEEAAQRRTEMRAKKCMVDEEERGKVDIICQVKDARSGKCERECRIHWGASGFILYREEVSPGDALWPDIGCR</sequence>
<reference evidence="1" key="1">
    <citation type="submission" date="2023-03" db="EMBL/GenBank/DDBJ databases">
        <title>Massive genome expansion in bonnet fungi (Mycena s.s.) driven by repeated elements and novel gene families across ecological guilds.</title>
        <authorList>
            <consortium name="Lawrence Berkeley National Laboratory"/>
            <person name="Harder C.B."/>
            <person name="Miyauchi S."/>
            <person name="Viragh M."/>
            <person name="Kuo A."/>
            <person name="Thoen E."/>
            <person name="Andreopoulos B."/>
            <person name="Lu D."/>
            <person name="Skrede I."/>
            <person name="Drula E."/>
            <person name="Henrissat B."/>
            <person name="Morin E."/>
            <person name="Kohler A."/>
            <person name="Barry K."/>
            <person name="LaButti K."/>
            <person name="Morin E."/>
            <person name="Salamov A."/>
            <person name="Lipzen A."/>
            <person name="Mereny Z."/>
            <person name="Hegedus B."/>
            <person name="Baldrian P."/>
            <person name="Stursova M."/>
            <person name="Weitz H."/>
            <person name="Taylor A."/>
            <person name="Grigoriev I.V."/>
            <person name="Nagy L.G."/>
            <person name="Martin F."/>
            <person name="Kauserud H."/>
        </authorList>
    </citation>
    <scope>NUCLEOTIDE SEQUENCE</scope>
    <source>
        <strain evidence="1">CBHHK002</strain>
    </source>
</reference>
<comment type="caution">
    <text evidence="1">The sequence shown here is derived from an EMBL/GenBank/DDBJ whole genome shotgun (WGS) entry which is preliminary data.</text>
</comment>
<name>A0AAD7A243_9AGAR</name>
<evidence type="ECO:0000313" key="2">
    <source>
        <dbReference type="Proteomes" id="UP001218218"/>
    </source>
</evidence>
<accession>A0AAD7A243</accession>
<dbReference type="Proteomes" id="UP001218218">
    <property type="component" value="Unassembled WGS sequence"/>
</dbReference>
<dbReference type="EMBL" id="JARIHO010000019">
    <property type="protein sequence ID" value="KAJ7347325.1"/>
    <property type="molecule type" value="Genomic_DNA"/>
</dbReference>
<organism evidence="1 2">
    <name type="scientific">Mycena albidolilacea</name>
    <dbReference type="NCBI Taxonomy" id="1033008"/>
    <lineage>
        <taxon>Eukaryota</taxon>
        <taxon>Fungi</taxon>
        <taxon>Dikarya</taxon>
        <taxon>Basidiomycota</taxon>
        <taxon>Agaricomycotina</taxon>
        <taxon>Agaricomycetes</taxon>
        <taxon>Agaricomycetidae</taxon>
        <taxon>Agaricales</taxon>
        <taxon>Marasmiineae</taxon>
        <taxon>Mycenaceae</taxon>
        <taxon>Mycena</taxon>
    </lineage>
</organism>
<dbReference type="AlphaFoldDB" id="A0AAD7A243"/>
<evidence type="ECO:0000313" key="1">
    <source>
        <dbReference type="EMBL" id="KAJ7347325.1"/>
    </source>
</evidence>
<protein>
    <submittedName>
        <fullName evidence="1">Uncharacterized protein</fullName>
    </submittedName>
</protein>